<dbReference type="EMBL" id="NCKU01002219">
    <property type="protein sequence ID" value="RWS10115.1"/>
    <property type="molecule type" value="Genomic_DNA"/>
</dbReference>
<keyword evidence="7 10" id="KW-0234">DNA repair</keyword>
<feature type="compositionally biased region" description="Low complexity" evidence="11">
    <location>
        <begin position="473"/>
        <end position="486"/>
    </location>
</feature>
<keyword evidence="8 9" id="KW-0539">Nucleus</keyword>
<reference evidence="14" key="2">
    <citation type="submission" date="2018-11" db="EMBL/GenBank/DDBJ databases">
        <title>Trombidioid mite genomics.</title>
        <authorList>
            <person name="Dong X."/>
        </authorList>
    </citation>
    <scope>NUCLEOTIDE SEQUENCE</scope>
    <source>
        <strain evidence="14">UoL-WK</strain>
    </source>
</reference>
<dbReference type="Pfam" id="PF03531">
    <property type="entry name" value="SSrecog"/>
    <property type="match status" value="1"/>
</dbReference>
<dbReference type="Gene3D" id="1.10.30.10">
    <property type="entry name" value="High mobility group box domain"/>
    <property type="match status" value="1"/>
</dbReference>
<feature type="compositionally biased region" description="Basic and acidic residues" evidence="11">
    <location>
        <begin position="496"/>
        <end position="512"/>
    </location>
</feature>
<dbReference type="PRINTS" id="PR00887">
    <property type="entry name" value="SSRCOGNITION"/>
</dbReference>
<dbReference type="GO" id="GO:0006260">
    <property type="term" value="P:DNA replication"/>
    <property type="evidence" value="ECO:0007669"/>
    <property type="project" value="UniProtKB-KW"/>
</dbReference>
<dbReference type="Proteomes" id="UP000285301">
    <property type="component" value="Unassembled WGS sequence"/>
</dbReference>
<keyword evidence="15" id="KW-1185">Reference proteome</keyword>
<dbReference type="FunFam" id="2.30.29.30:FF:000098">
    <property type="entry name" value="Fact complex subunit ssrp1"/>
    <property type="match status" value="1"/>
</dbReference>
<gene>
    <name evidence="13" type="ORF">B4U79_07730</name>
    <name evidence="14" type="ORF">B4U79_09244</name>
</gene>
<dbReference type="SUPFAM" id="SSF50729">
    <property type="entry name" value="PH domain-like"/>
    <property type="match status" value="1"/>
</dbReference>
<feature type="region of interest" description="Disordered" evidence="11">
    <location>
        <begin position="588"/>
        <end position="673"/>
    </location>
</feature>
<comment type="subcellular location">
    <subcellularLocation>
        <location evidence="10">Nucleus</location>
    </subcellularLocation>
    <subcellularLocation>
        <location evidence="10">Chromosome</location>
    </subcellularLocation>
</comment>
<dbReference type="PANTHER" id="PTHR45849:SF1">
    <property type="entry name" value="FACT COMPLEX SUBUNIT SSRP1"/>
    <property type="match status" value="1"/>
</dbReference>
<dbReference type="SMART" id="SM00398">
    <property type="entry name" value="HMG"/>
    <property type="match status" value="1"/>
</dbReference>
<evidence type="ECO:0000256" key="10">
    <source>
        <dbReference type="RuleBase" id="RU364013"/>
    </source>
</evidence>
<dbReference type="InterPro" id="IPR024954">
    <property type="entry name" value="SSRP1_DD"/>
</dbReference>
<protein>
    <recommendedName>
        <fullName evidence="10">FACT complex subunit SSRP1</fullName>
    </recommendedName>
</protein>
<evidence type="ECO:0000313" key="15">
    <source>
        <dbReference type="Proteomes" id="UP000285301"/>
    </source>
</evidence>
<keyword evidence="3 10" id="KW-0235">DNA replication</keyword>
<dbReference type="STRING" id="1965070.A0A3S3NVT3"/>
<dbReference type="CDD" id="cd13231">
    <property type="entry name" value="PH2_SSRP1-like"/>
    <property type="match status" value="1"/>
</dbReference>
<evidence type="ECO:0000256" key="2">
    <source>
        <dbReference type="ARBA" id="ARBA00022454"/>
    </source>
</evidence>
<evidence type="ECO:0000256" key="4">
    <source>
        <dbReference type="ARBA" id="ARBA00022763"/>
    </source>
</evidence>
<evidence type="ECO:0000256" key="11">
    <source>
        <dbReference type="SAM" id="MobiDB-lite"/>
    </source>
</evidence>
<dbReference type="EMBL" id="NCKU01002503">
    <property type="protein sequence ID" value="RWS09443.1"/>
    <property type="molecule type" value="Genomic_DNA"/>
</dbReference>
<feature type="compositionally biased region" description="Basic residues" evidence="11">
    <location>
        <begin position="513"/>
        <end position="523"/>
    </location>
</feature>
<evidence type="ECO:0000256" key="1">
    <source>
        <dbReference type="ARBA" id="ARBA00010060"/>
    </source>
</evidence>
<evidence type="ECO:0000313" key="13">
    <source>
        <dbReference type="EMBL" id="RWS09443.1"/>
    </source>
</evidence>
<accession>A0A3S3NVT3</accession>
<dbReference type="Pfam" id="PF17292">
    <property type="entry name" value="POB3_N"/>
    <property type="match status" value="1"/>
</dbReference>
<dbReference type="FunFam" id="2.30.29.150:FF:000001">
    <property type="entry name" value="Fact complex subunit ssrp1"/>
    <property type="match status" value="1"/>
</dbReference>
<comment type="function">
    <text evidence="10">Component of the FACT complex, a general chromatin factor that acts to reorganize nucleosomes. The FACT complex is involved in multiple processes that require DNA as a template such as mRNA elongation, DNA replication and DNA repair. During transcription elongation the FACT complex acts as a histone chaperone that both destabilizes and restores nucleosomal structure. It facilitates the passage of RNA polymerase II and transcription by promoting the dissociation of one histone H2A-H2B dimer from the nucleosome, then subsequently promotes the reestablishment of the nucleosome following the passage of RNA polymerase II.</text>
</comment>
<dbReference type="GO" id="GO:0006281">
    <property type="term" value="P:DNA repair"/>
    <property type="evidence" value="ECO:0007669"/>
    <property type="project" value="UniProtKB-KW"/>
</dbReference>
<dbReference type="InterPro" id="IPR013719">
    <property type="entry name" value="RTT106/SPT16-like_middle_dom"/>
</dbReference>
<feature type="domain" description="HMG box" evidence="12">
    <location>
        <begin position="530"/>
        <end position="597"/>
    </location>
</feature>
<dbReference type="InterPro" id="IPR035417">
    <property type="entry name" value="SSRP1/POB3_N"/>
</dbReference>
<feature type="compositionally biased region" description="Basic and acidic residues" evidence="11">
    <location>
        <begin position="650"/>
        <end position="659"/>
    </location>
</feature>
<dbReference type="InterPro" id="IPR050454">
    <property type="entry name" value="RTT106/SSRP1_HistChap/FACT"/>
</dbReference>
<keyword evidence="2 10" id="KW-0158">Chromosome</keyword>
<keyword evidence="4 10" id="KW-0227">DNA damage</keyword>
<evidence type="ECO:0000256" key="8">
    <source>
        <dbReference type="ARBA" id="ARBA00023242"/>
    </source>
</evidence>
<dbReference type="PANTHER" id="PTHR45849">
    <property type="entry name" value="FACT COMPLEX SUBUNIT SSRP1"/>
    <property type="match status" value="1"/>
</dbReference>
<feature type="compositionally biased region" description="Basic and acidic residues" evidence="11">
    <location>
        <begin position="439"/>
        <end position="449"/>
    </location>
</feature>
<dbReference type="CDD" id="cd21994">
    <property type="entry name" value="HMG-box_SSRP1-like"/>
    <property type="match status" value="1"/>
</dbReference>
<organism evidence="14 15">
    <name type="scientific">Dinothrombium tinctorium</name>
    <dbReference type="NCBI Taxonomy" id="1965070"/>
    <lineage>
        <taxon>Eukaryota</taxon>
        <taxon>Metazoa</taxon>
        <taxon>Ecdysozoa</taxon>
        <taxon>Arthropoda</taxon>
        <taxon>Chelicerata</taxon>
        <taxon>Arachnida</taxon>
        <taxon>Acari</taxon>
        <taxon>Acariformes</taxon>
        <taxon>Trombidiformes</taxon>
        <taxon>Prostigmata</taxon>
        <taxon>Anystina</taxon>
        <taxon>Parasitengona</taxon>
        <taxon>Trombidioidea</taxon>
        <taxon>Trombidiidae</taxon>
        <taxon>Dinothrombium</taxon>
    </lineage>
</organism>
<feature type="region of interest" description="Disordered" evidence="11">
    <location>
        <begin position="407"/>
        <end position="538"/>
    </location>
</feature>
<keyword evidence="9" id="KW-0238">DNA-binding</keyword>
<dbReference type="Gene3D" id="2.30.29.150">
    <property type="match status" value="1"/>
</dbReference>
<dbReference type="CDD" id="cd13230">
    <property type="entry name" value="PH1_SSRP1-like"/>
    <property type="match status" value="1"/>
</dbReference>
<dbReference type="OrthoDB" id="498543at2759"/>
<dbReference type="GO" id="GO:0003677">
    <property type="term" value="F:DNA binding"/>
    <property type="evidence" value="ECO:0007669"/>
    <property type="project" value="UniProtKB-UniRule"/>
</dbReference>
<comment type="similarity">
    <text evidence="1 10">Belongs to the SSRP1 family.</text>
</comment>
<dbReference type="InterPro" id="IPR036910">
    <property type="entry name" value="HMG_box_dom_sf"/>
</dbReference>
<dbReference type="FunFam" id="2.30.29.30:FF:000119">
    <property type="entry name" value="FACT complex subunit SSRP1"/>
    <property type="match status" value="1"/>
</dbReference>
<dbReference type="SMART" id="SM01287">
    <property type="entry name" value="Rtt106"/>
    <property type="match status" value="1"/>
</dbReference>
<dbReference type="GO" id="GO:0031491">
    <property type="term" value="F:nucleosome binding"/>
    <property type="evidence" value="ECO:0007669"/>
    <property type="project" value="TreeGrafter"/>
</dbReference>
<evidence type="ECO:0000256" key="7">
    <source>
        <dbReference type="ARBA" id="ARBA00023204"/>
    </source>
</evidence>
<dbReference type="Gene3D" id="2.30.29.30">
    <property type="entry name" value="Pleckstrin-homology domain (PH domain)/Phosphotyrosine-binding domain (PTB)"/>
    <property type="match status" value="2"/>
</dbReference>
<proteinExistence type="inferred from homology"/>
<feature type="compositionally biased region" description="Acidic residues" evidence="11">
    <location>
        <begin position="450"/>
        <end position="472"/>
    </location>
</feature>
<dbReference type="GO" id="GO:0035101">
    <property type="term" value="C:FACT complex"/>
    <property type="evidence" value="ECO:0007669"/>
    <property type="project" value="TreeGrafter"/>
</dbReference>
<dbReference type="AlphaFoldDB" id="A0A3S3NVT3"/>
<keyword evidence="5 10" id="KW-0805">Transcription regulation</keyword>
<evidence type="ECO:0000256" key="9">
    <source>
        <dbReference type="PROSITE-ProRule" id="PRU00267"/>
    </source>
</evidence>
<evidence type="ECO:0000259" key="12">
    <source>
        <dbReference type="PROSITE" id="PS50118"/>
    </source>
</evidence>
<dbReference type="GO" id="GO:0042393">
    <property type="term" value="F:histone binding"/>
    <property type="evidence" value="ECO:0007669"/>
    <property type="project" value="TreeGrafter"/>
</dbReference>
<dbReference type="InterPro" id="IPR000969">
    <property type="entry name" value="SSRP1/POB3"/>
</dbReference>
<name>A0A3S3NVT3_9ACAR</name>
<dbReference type="Pfam" id="PF21103">
    <property type="entry name" value="PH1_SSRP1-like"/>
    <property type="match status" value="1"/>
</dbReference>
<feature type="DNA-binding region" description="HMG box" evidence="9">
    <location>
        <begin position="530"/>
        <end position="597"/>
    </location>
</feature>
<sequence>MLDFLEYNDVFKEDRGALNGGRLKVTSQGIIFKNNKTGKVEQIPGADIENLNWQRMSNGFGLRVVSKSNLWRFVGFVESDYEKLNKFFDHNFSVALQPKDFCLKGWNWGQANFKESVLSFDIDKHNTVTLEFHQNDDAAVSLMELRFHIPTQSDGIVDDPVQAFMEAVLSKASIIQATGDAIATFSELQCLTPRGRYDIKIFPTFIQLHGKTFDYKIPLTTILRLFRLPHKDNRQVFFVLSLDPPIKQGQTRYHFLILLFNKDDNVKLELTVPEKEFQEKYEGKLDQVMEGPTVEVLGKIMKAIVQRKITVPGSMGSGNPAITCSYRAGAGLLYPLERGFIYVHKPPVHIRFEEILSINFARSGGSTRSFDFEVETKSGIIHTFSSIEKEEYSKLYDFVTSKNLRVKNRGTEPSQPETVADDLIDSDLEDEPDAYLARVKQEGRDREAGDSDESDESFNPGDDDSDVAEEFDSNASESSSSEGSASDGKHKKEKKKEKEKGKEKEKEKEKEKKTKKKKEKKSKSKDANKPKKPMTAYFLWLQENREKLKKDHPNLPLTELTRKAAEIWKESIKDKSKWEKEAQELKKKYERDMAAYKASGGGSEVVEKKGKSDKSDKKEKSKSSPKIKSGSGSGFKSREYIDDDDSSSAEEERKRPEPVKRKKKSSSSEDSSD</sequence>
<dbReference type="Pfam" id="PF00505">
    <property type="entry name" value="HMG_box"/>
    <property type="match status" value="1"/>
</dbReference>
<dbReference type="GO" id="GO:1902275">
    <property type="term" value="P:regulation of chromatin organization"/>
    <property type="evidence" value="ECO:0007669"/>
    <property type="project" value="TreeGrafter"/>
</dbReference>
<keyword evidence="6 10" id="KW-0804">Transcription</keyword>
<reference evidence="14 15" key="1">
    <citation type="journal article" date="2018" name="Gigascience">
        <title>Genomes of trombidid mites reveal novel predicted allergens and laterally-transferred genes associated with secondary metabolism.</title>
        <authorList>
            <person name="Dong X."/>
            <person name="Chaisiri K."/>
            <person name="Xia D."/>
            <person name="Armstrong S.D."/>
            <person name="Fang Y."/>
            <person name="Donnelly M.J."/>
            <person name="Kadowaki T."/>
            <person name="McGarry J.W."/>
            <person name="Darby A.C."/>
            <person name="Makepeace B.L."/>
        </authorList>
    </citation>
    <scope>NUCLEOTIDE SEQUENCE [LARGE SCALE GENOMIC DNA]</scope>
    <source>
        <strain evidence="14">UoL-WK</strain>
    </source>
</reference>
<evidence type="ECO:0000256" key="5">
    <source>
        <dbReference type="ARBA" id="ARBA00023015"/>
    </source>
</evidence>
<dbReference type="InterPro" id="IPR011993">
    <property type="entry name" value="PH-like_dom_sf"/>
</dbReference>
<dbReference type="InterPro" id="IPR048993">
    <property type="entry name" value="SSRP1-like_PH1"/>
</dbReference>
<evidence type="ECO:0000313" key="14">
    <source>
        <dbReference type="EMBL" id="RWS10115.1"/>
    </source>
</evidence>
<comment type="caution">
    <text evidence="14">The sequence shown here is derived from an EMBL/GenBank/DDBJ whole genome shotgun (WGS) entry which is preliminary data.</text>
</comment>
<feature type="compositionally biased region" description="Basic and acidic residues" evidence="11">
    <location>
        <begin position="605"/>
        <end position="622"/>
    </location>
</feature>
<dbReference type="Pfam" id="PF08512">
    <property type="entry name" value="Rttp106-like_middle"/>
    <property type="match status" value="1"/>
</dbReference>
<dbReference type="SUPFAM" id="SSF47095">
    <property type="entry name" value="HMG-box"/>
    <property type="match status" value="1"/>
</dbReference>
<evidence type="ECO:0000256" key="3">
    <source>
        <dbReference type="ARBA" id="ARBA00022705"/>
    </source>
</evidence>
<dbReference type="PROSITE" id="PS50118">
    <property type="entry name" value="HMG_BOX_2"/>
    <property type="match status" value="1"/>
</dbReference>
<feature type="compositionally biased region" description="Acidic residues" evidence="11">
    <location>
        <begin position="419"/>
        <end position="433"/>
    </location>
</feature>
<dbReference type="InterPro" id="IPR009071">
    <property type="entry name" value="HMG_box_dom"/>
</dbReference>
<evidence type="ECO:0000256" key="6">
    <source>
        <dbReference type="ARBA" id="ARBA00023163"/>
    </source>
</evidence>